<evidence type="ECO:0000313" key="9">
    <source>
        <dbReference type="EMBL" id="KXS33539.1"/>
    </source>
</evidence>
<dbReference type="GO" id="GO:0005506">
    <property type="term" value="F:iron ion binding"/>
    <property type="evidence" value="ECO:0007669"/>
    <property type="project" value="InterPro"/>
</dbReference>
<evidence type="ECO:0000256" key="3">
    <source>
        <dbReference type="ARBA" id="ARBA00022723"/>
    </source>
</evidence>
<gene>
    <name evidence="9" type="ORF">AWT59_0259</name>
</gene>
<accession>A0A139BX21</accession>
<dbReference type="InterPro" id="IPR009056">
    <property type="entry name" value="Cyt_c-like_dom"/>
</dbReference>
<feature type="binding site" description="axial binding residue" evidence="6">
    <location>
        <position position="38"/>
    </location>
    <ligand>
        <name>heme c</name>
        <dbReference type="ChEBI" id="CHEBI:61717"/>
    </ligand>
    <ligandPart>
        <name>Fe</name>
        <dbReference type="ChEBI" id="CHEBI:18248"/>
    </ligandPart>
</feature>
<name>A0A139BX21_9PROT</name>
<dbReference type="AlphaFoldDB" id="A0A139BX21"/>
<evidence type="ECO:0000256" key="1">
    <source>
        <dbReference type="ARBA" id="ARBA00022448"/>
    </source>
</evidence>
<keyword evidence="2 6" id="KW-0349">Heme</keyword>
<evidence type="ECO:0000256" key="5">
    <source>
        <dbReference type="ARBA" id="ARBA00023004"/>
    </source>
</evidence>
<feature type="chain" id="PRO_5007484031" evidence="7">
    <location>
        <begin position="22"/>
        <end position="106"/>
    </location>
</feature>
<feature type="domain" description="Cytochrome c" evidence="8">
    <location>
        <begin position="20"/>
        <end position="106"/>
    </location>
</feature>
<evidence type="ECO:0000256" key="2">
    <source>
        <dbReference type="ARBA" id="ARBA00022617"/>
    </source>
</evidence>
<feature type="binding site" description="covalent" evidence="6">
    <location>
        <position position="34"/>
    </location>
    <ligand>
        <name>heme c</name>
        <dbReference type="ChEBI" id="CHEBI:61717"/>
    </ligand>
</feature>
<dbReference type="Gene3D" id="1.10.760.10">
    <property type="entry name" value="Cytochrome c-like domain"/>
    <property type="match status" value="1"/>
</dbReference>
<reference evidence="9 10" key="1">
    <citation type="submission" date="2016-02" db="EMBL/GenBank/DDBJ databases">
        <authorList>
            <person name="Wen L."/>
            <person name="He K."/>
            <person name="Yang H."/>
        </authorList>
    </citation>
    <scope>NUCLEOTIDE SEQUENCE [LARGE SCALE GENOMIC DNA]</scope>
    <source>
        <strain evidence="9">ShG14-8</strain>
    </source>
</reference>
<dbReference type="InterPro" id="IPR036909">
    <property type="entry name" value="Cyt_c-like_dom_sf"/>
</dbReference>
<protein>
    <submittedName>
        <fullName evidence="9">Cytochrome c class I</fullName>
    </submittedName>
</protein>
<keyword evidence="3 6" id="KW-0479">Metal-binding</keyword>
<keyword evidence="4" id="KW-0249">Electron transport</keyword>
<organism evidence="9 10">
    <name type="scientific">Candidatus Gallionella acididurans</name>
    <dbReference type="NCBI Taxonomy" id="1796491"/>
    <lineage>
        <taxon>Bacteria</taxon>
        <taxon>Pseudomonadati</taxon>
        <taxon>Pseudomonadota</taxon>
        <taxon>Betaproteobacteria</taxon>
        <taxon>Nitrosomonadales</taxon>
        <taxon>Gallionellaceae</taxon>
        <taxon>Gallionella</taxon>
    </lineage>
</organism>
<dbReference type="GO" id="GO:0009055">
    <property type="term" value="F:electron transfer activity"/>
    <property type="evidence" value="ECO:0007669"/>
    <property type="project" value="InterPro"/>
</dbReference>
<keyword evidence="7" id="KW-0732">Signal</keyword>
<dbReference type="Proteomes" id="UP000070578">
    <property type="component" value="Unassembled WGS sequence"/>
</dbReference>
<dbReference type="EMBL" id="LSLI01000004">
    <property type="protein sequence ID" value="KXS33539.1"/>
    <property type="molecule type" value="Genomic_DNA"/>
</dbReference>
<evidence type="ECO:0000313" key="10">
    <source>
        <dbReference type="Proteomes" id="UP000070578"/>
    </source>
</evidence>
<proteinExistence type="predicted"/>
<evidence type="ECO:0000259" key="8">
    <source>
        <dbReference type="PROSITE" id="PS51007"/>
    </source>
</evidence>
<keyword evidence="5 6" id="KW-0408">Iron</keyword>
<feature type="signal peptide" evidence="7">
    <location>
        <begin position="1"/>
        <end position="21"/>
    </location>
</feature>
<dbReference type="GO" id="GO:0020037">
    <property type="term" value="F:heme binding"/>
    <property type="evidence" value="ECO:0007669"/>
    <property type="project" value="InterPro"/>
</dbReference>
<dbReference type="Pfam" id="PF00034">
    <property type="entry name" value="Cytochrom_C"/>
    <property type="match status" value="1"/>
</dbReference>
<dbReference type="PROSITE" id="PS51007">
    <property type="entry name" value="CYTC"/>
    <property type="match status" value="1"/>
</dbReference>
<comment type="PTM">
    <text evidence="6">Binds 1 heme c group covalently per subunit.</text>
</comment>
<reference evidence="9 10" key="2">
    <citation type="submission" date="2016-03" db="EMBL/GenBank/DDBJ databases">
        <title>New uncultured bacterium of the family Gallionellaceae from acid mine drainage: description and reconstruction of genome based on metagenomic analysis of microbial community.</title>
        <authorList>
            <person name="Kadnikov V."/>
            <person name="Ivasenko D."/>
            <person name="Beletsky A."/>
            <person name="Mardanov A."/>
            <person name="Danilova E."/>
            <person name="Pimenov N."/>
            <person name="Karnachuk O."/>
            <person name="Ravin N."/>
        </authorList>
    </citation>
    <scope>NUCLEOTIDE SEQUENCE [LARGE SCALE GENOMIC DNA]</scope>
    <source>
        <strain evidence="9">ShG14-8</strain>
    </source>
</reference>
<evidence type="ECO:0000256" key="4">
    <source>
        <dbReference type="ARBA" id="ARBA00022982"/>
    </source>
</evidence>
<comment type="caution">
    <text evidence="9">The sequence shown here is derived from an EMBL/GenBank/DDBJ whole genome shotgun (WGS) entry which is preliminary data.</text>
</comment>
<evidence type="ECO:0000256" key="6">
    <source>
        <dbReference type="PIRSR" id="PIRSR602324-1"/>
    </source>
</evidence>
<evidence type="ECO:0000256" key="7">
    <source>
        <dbReference type="SAM" id="SignalP"/>
    </source>
</evidence>
<dbReference type="SUPFAM" id="SSF46626">
    <property type="entry name" value="Cytochrome c"/>
    <property type="match status" value="1"/>
</dbReference>
<feature type="binding site" description="axial binding residue" evidence="6">
    <location>
        <position position="83"/>
    </location>
    <ligand>
        <name>heme c</name>
        <dbReference type="ChEBI" id="CHEBI:61717"/>
    </ligand>
    <ligandPart>
        <name>Fe</name>
        <dbReference type="ChEBI" id="CHEBI:18248"/>
    </ligandPart>
</feature>
<keyword evidence="1" id="KW-0813">Transport</keyword>
<dbReference type="InterPro" id="IPR002324">
    <property type="entry name" value="Cyt_c_ID"/>
</dbReference>
<sequence>MKIRYLMCMLAGLSVSATAFAAGDAEALFIKSKCNACHMEDKRLLGPKLKDIAARYAGDPGAQAMLEKKVRSGGSGAWGTMPMPRVSNWVSDADIKTLVAWILSQK</sequence>
<dbReference type="PRINTS" id="PR00606">
    <property type="entry name" value="CYTCHROMECID"/>
</dbReference>